<dbReference type="InterPro" id="IPR002656">
    <property type="entry name" value="Acyl_transf_3_dom"/>
</dbReference>
<dbReference type="AlphaFoldDB" id="A0A132UAI6"/>
<dbReference type="PANTHER" id="PTHR37312:SF1">
    <property type="entry name" value="MEMBRANE-BOUND ACYLTRANSFERASE YKRP-RELATED"/>
    <property type="match status" value="1"/>
</dbReference>
<feature type="transmembrane region" description="Helical" evidence="3">
    <location>
        <begin position="282"/>
        <end position="307"/>
    </location>
</feature>
<feature type="transmembrane region" description="Helical" evidence="3">
    <location>
        <begin position="129"/>
        <end position="157"/>
    </location>
</feature>
<feature type="transmembrane region" description="Helical" evidence="3">
    <location>
        <begin position="89"/>
        <end position="109"/>
    </location>
</feature>
<dbReference type="RefSeq" id="WP_060859293.1">
    <property type="nucleotide sequence ID" value="NZ_LIRB01000099.1"/>
</dbReference>
<feature type="domain" description="Acyltransferase 3" evidence="4">
    <location>
        <begin position="28"/>
        <end position="340"/>
    </location>
</feature>
<dbReference type="GO" id="GO:0016747">
    <property type="term" value="F:acyltransferase activity, transferring groups other than amino-acyl groups"/>
    <property type="evidence" value="ECO:0007669"/>
    <property type="project" value="InterPro"/>
</dbReference>
<feature type="transmembrane region" description="Helical" evidence="3">
    <location>
        <begin position="27"/>
        <end position="46"/>
    </location>
</feature>
<feature type="transmembrane region" description="Helical" evidence="3">
    <location>
        <begin position="169"/>
        <end position="186"/>
    </location>
</feature>
<sequence length="371" mass="41377">MQASDTTSVTTAAESVSAASRTPRLKVIDMVRGITILLVVVGHAGLTPVVLNDMFRDFRLPLFFIVSGYLFSASKYFDNFTALLRTRILTLVVPYLTAGFLCYLLWLILRTLEPTHNSGIAWYEPMQAIALGTYSGGLLLNIPIWFLTCLFVTQIIFCLSMRYLSGRPLLLQLAVMTGLSLSGYALSTIVFLPWNIDVALVAQLFVFIGYQLKQRQLLRKIRVFNLGTLVCIALFLTAAYFNSYVDMNNREYGNLFLFYTAGIAGSLLAIKMTQLLSTSRFFAATLTYIGQESLAILIFHYGIFILLLNFVERYVFGSYLSWFPTTVIAVAGSLLLSMVVKRVPGLGFVLGRTRKKAAENAARERLAMGKV</sequence>
<keyword evidence="3" id="KW-0472">Membrane</keyword>
<evidence type="ECO:0000313" key="5">
    <source>
        <dbReference type="EMBL" id="KWX80521.1"/>
    </source>
</evidence>
<dbReference type="PANTHER" id="PTHR37312">
    <property type="entry name" value="MEMBRANE-BOUND ACYLTRANSFERASE YKRP-RELATED"/>
    <property type="match status" value="1"/>
</dbReference>
<dbReference type="OrthoDB" id="6623990at2"/>
<comment type="caution">
    <text evidence="5">The sequence shown here is derived from an EMBL/GenBank/DDBJ whole genome shotgun (WGS) entry which is preliminary data.</text>
</comment>
<dbReference type="PATRIC" id="fig|483937.3.peg.5410"/>
<keyword evidence="3" id="KW-0812">Transmembrane</keyword>
<reference evidence="5 6" key="1">
    <citation type="submission" date="2015-08" db="EMBL/GenBank/DDBJ databases">
        <title>Genomes of Paenibacillus riograndensis.</title>
        <authorList>
            <person name="Sant'Anna F.H."/>
            <person name="Souza R."/>
            <person name="Ambrosini A."/>
            <person name="Bach E."/>
            <person name="Fernandes G."/>
            <person name="Balsanelli E."/>
            <person name="Baura V.A."/>
            <person name="Pedrosa F.O."/>
            <person name="Souza E.M."/>
            <person name="Passaglia L."/>
        </authorList>
    </citation>
    <scope>NUCLEOTIDE SEQUENCE [LARGE SCALE GENOMIC DNA]</scope>
    <source>
        <strain evidence="5 6">CAS34</strain>
    </source>
</reference>
<feature type="transmembrane region" description="Helical" evidence="3">
    <location>
        <begin position="223"/>
        <end position="241"/>
    </location>
</feature>
<dbReference type="Proteomes" id="UP000070475">
    <property type="component" value="Unassembled WGS sequence"/>
</dbReference>
<proteinExistence type="inferred from homology"/>
<dbReference type="InterPro" id="IPR052734">
    <property type="entry name" value="Nod_factor_acetyltransferase"/>
</dbReference>
<comment type="similarity">
    <text evidence="2">Belongs to the acyltransferase 3 family.</text>
</comment>
<feature type="transmembrane region" description="Helical" evidence="3">
    <location>
        <begin position="58"/>
        <end position="77"/>
    </location>
</feature>
<evidence type="ECO:0000259" key="4">
    <source>
        <dbReference type="Pfam" id="PF01757"/>
    </source>
</evidence>
<comment type="subcellular location">
    <subcellularLocation>
        <location evidence="1">Membrane</location>
    </subcellularLocation>
</comment>
<evidence type="ECO:0000256" key="2">
    <source>
        <dbReference type="ARBA" id="ARBA00007400"/>
    </source>
</evidence>
<name>A0A132UAI6_9BACL</name>
<accession>A0A132UAI6</accession>
<protein>
    <recommendedName>
        <fullName evidence="4">Acyltransferase 3 domain-containing protein</fullName>
    </recommendedName>
</protein>
<keyword evidence="3" id="KW-1133">Transmembrane helix</keyword>
<dbReference type="EMBL" id="LIRB01000099">
    <property type="protein sequence ID" value="KWX80521.1"/>
    <property type="molecule type" value="Genomic_DNA"/>
</dbReference>
<feature type="transmembrane region" description="Helical" evidence="3">
    <location>
        <begin position="253"/>
        <end position="270"/>
    </location>
</feature>
<evidence type="ECO:0000256" key="1">
    <source>
        <dbReference type="ARBA" id="ARBA00004370"/>
    </source>
</evidence>
<evidence type="ECO:0000313" key="6">
    <source>
        <dbReference type="Proteomes" id="UP000070475"/>
    </source>
</evidence>
<evidence type="ECO:0000256" key="3">
    <source>
        <dbReference type="SAM" id="Phobius"/>
    </source>
</evidence>
<gene>
    <name evidence="5" type="ORF">AMQ84_03530</name>
</gene>
<keyword evidence="6" id="KW-1185">Reference proteome</keyword>
<organism evidence="5 6">
    <name type="scientific">Paenibacillus riograndensis</name>
    <dbReference type="NCBI Taxonomy" id="483937"/>
    <lineage>
        <taxon>Bacteria</taxon>
        <taxon>Bacillati</taxon>
        <taxon>Bacillota</taxon>
        <taxon>Bacilli</taxon>
        <taxon>Bacillales</taxon>
        <taxon>Paenibacillaceae</taxon>
        <taxon>Paenibacillus</taxon>
        <taxon>Paenibacillus sonchi group</taxon>
    </lineage>
</organism>
<dbReference type="Pfam" id="PF01757">
    <property type="entry name" value="Acyl_transf_3"/>
    <property type="match status" value="1"/>
</dbReference>
<feature type="transmembrane region" description="Helical" evidence="3">
    <location>
        <begin position="319"/>
        <end position="340"/>
    </location>
</feature>